<dbReference type="EMBL" id="CP009933">
    <property type="protein sequence ID" value="AKA68094.1"/>
    <property type="molecule type" value="Genomic_DNA"/>
</dbReference>
<name>A0A0E3M6V8_CLOSL</name>
<dbReference type="Proteomes" id="UP000033115">
    <property type="component" value="Chromosome"/>
</dbReference>
<protein>
    <submittedName>
        <fullName evidence="1">Uncharacterized protein</fullName>
    </submittedName>
</protein>
<sequence>MYAKSYIDKFFNSIDEYASKVELFRIAYTEFEKCKNPSLQWIIELSEIMNWQAMSDRSGVWTYYEVLNIDSKQILIENLKAKNESEILSKYSAGINNYNDEEVMAEIDEWITKNETKIYKYIEEILIANREWFYKL</sequence>
<evidence type="ECO:0000313" key="1">
    <source>
        <dbReference type="EMBL" id="AKA68094.1"/>
    </source>
</evidence>
<evidence type="ECO:0000313" key="2">
    <source>
        <dbReference type="Proteomes" id="UP000033115"/>
    </source>
</evidence>
<keyword evidence="2" id="KW-1185">Reference proteome</keyword>
<organism evidence="1 2">
    <name type="scientific">Clostridium scatologenes</name>
    <dbReference type="NCBI Taxonomy" id="1548"/>
    <lineage>
        <taxon>Bacteria</taxon>
        <taxon>Bacillati</taxon>
        <taxon>Bacillota</taxon>
        <taxon>Clostridia</taxon>
        <taxon>Eubacteriales</taxon>
        <taxon>Clostridiaceae</taxon>
        <taxon>Clostridium</taxon>
    </lineage>
</organism>
<accession>A0A0E3M6V8</accession>
<dbReference type="RefSeq" id="WP_029159589.1">
    <property type="nucleotide sequence ID" value="NZ_CP009933.1"/>
</dbReference>
<dbReference type="AlphaFoldDB" id="A0A0E3M6V8"/>
<reference evidence="1 2" key="1">
    <citation type="journal article" date="2015" name="J. Biotechnol.">
        <title>Complete genome sequence of a malodorant-producing acetogen, Clostridium scatologenes ATCC 25775(T).</title>
        <authorList>
            <person name="Zhu Z."/>
            <person name="Guo T."/>
            <person name="Zheng H."/>
            <person name="Song T."/>
            <person name="Ouyang P."/>
            <person name="Xie J."/>
        </authorList>
    </citation>
    <scope>NUCLEOTIDE SEQUENCE [LARGE SCALE GENOMIC DNA]</scope>
    <source>
        <strain evidence="1 2">ATCC 25775</strain>
    </source>
</reference>
<gene>
    <name evidence="1" type="ORF">CSCA_0969</name>
</gene>
<dbReference type="KEGG" id="csq:CSCA_0969"/>
<dbReference type="HOGENOM" id="CLU_1871846_0_0_9"/>
<dbReference type="STRING" id="1548.CSCA_0969"/>
<proteinExistence type="predicted"/>